<evidence type="ECO:0000313" key="2">
    <source>
        <dbReference type="WBParaSite" id="JU765_v2.g15825.t1"/>
    </source>
</evidence>
<organism evidence="1 2">
    <name type="scientific">Panagrolaimus sp. JU765</name>
    <dbReference type="NCBI Taxonomy" id="591449"/>
    <lineage>
        <taxon>Eukaryota</taxon>
        <taxon>Metazoa</taxon>
        <taxon>Ecdysozoa</taxon>
        <taxon>Nematoda</taxon>
        <taxon>Chromadorea</taxon>
        <taxon>Rhabditida</taxon>
        <taxon>Tylenchina</taxon>
        <taxon>Panagrolaimomorpha</taxon>
        <taxon>Panagrolaimoidea</taxon>
        <taxon>Panagrolaimidae</taxon>
        <taxon>Panagrolaimus</taxon>
    </lineage>
</organism>
<dbReference type="Proteomes" id="UP000887576">
    <property type="component" value="Unplaced"/>
</dbReference>
<protein>
    <submittedName>
        <fullName evidence="2">C2H2-type domain-containing protein</fullName>
    </submittedName>
</protein>
<name>A0AC34QF87_9BILA</name>
<dbReference type="WBParaSite" id="JU765_v2.g15825.t1">
    <property type="protein sequence ID" value="JU765_v2.g15825.t1"/>
    <property type="gene ID" value="JU765_v2.g15825"/>
</dbReference>
<reference evidence="2" key="1">
    <citation type="submission" date="2022-11" db="UniProtKB">
        <authorList>
            <consortium name="WormBaseParasite"/>
        </authorList>
    </citation>
    <scope>IDENTIFICATION</scope>
</reference>
<sequence length="344" mass="38287">MSSMWFQPPFPFHGIYPPLSPLMIPPLNQNIYPSTNDILPQLKQLMNKSNTLPTASTSSFPHAIKENIKNDLKEDVNDKNVLNKWQMFLVESLLTASASSARSVDFERSLSTESCNPKSPATISPFSILPLPAATVEYVNGGYGLKNPILQNISPPDVDPTPAPTSKPGSLSCRTCGKKFHLQRLLNRHAKCHSDIKRYLCTFCGKGFNDTFDLKRHTRTHTGVRPYKCDLCDKSFTQRCSLESHMRKVHGKNHAYGYKERRSKVFVCEDCGYTAAQYDDYIVHLRSNHPFSAALMKLTHSNKFKISGVFPVSNVSPSNSTSSSSSDITSGSSIKSDLANFVLS</sequence>
<accession>A0AC34QF87</accession>
<proteinExistence type="predicted"/>
<evidence type="ECO:0000313" key="1">
    <source>
        <dbReference type="Proteomes" id="UP000887576"/>
    </source>
</evidence>